<accession>A0AAJ1X7J9</accession>
<evidence type="ECO:0000313" key="5">
    <source>
        <dbReference type="Proteomes" id="UP001227162"/>
    </source>
</evidence>
<keyword evidence="5" id="KW-1185">Reference proteome</keyword>
<reference evidence="4" key="1">
    <citation type="submission" date="2022-07" db="EMBL/GenBank/DDBJ databases">
        <authorList>
            <person name="Otstavnykh N."/>
            <person name="Isaeva M."/>
            <person name="Bystritskaya E."/>
        </authorList>
    </citation>
    <scope>NUCLEOTIDE SEQUENCE</scope>
    <source>
        <strain evidence="4">10Alg 79</strain>
    </source>
</reference>
<evidence type="ECO:0000256" key="1">
    <source>
        <dbReference type="ARBA" id="ARBA00022679"/>
    </source>
</evidence>
<protein>
    <submittedName>
        <fullName evidence="4">GNAT family N-acetyltransferase</fullName>
    </submittedName>
</protein>
<dbReference type="PANTHER" id="PTHR43877">
    <property type="entry name" value="AMINOALKYLPHOSPHONATE N-ACETYLTRANSFERASE-RELATED-RELATED"/>
    <property type="match status" value="1"/>
</dbReference>
<dbReference type="InterPro" id="IPR016181">
    <property type="entry name" value="Acyl_CoA_acyltransferase"/>
</dbReference>
<dbReference type="AlphaFoldDB" id="A0AAJ1X7J9"/>
<dbReference type="InterPro" id="IPR000182">
    <property type="entry name" value="GNAT_dom"/>
</dbReference>
<comment type="caution">
    <text evidence="4">The sequence shown here is derived from an EMBL/GenBank/DDBJ whole genome shotgun (WGS) entry which is preliminary data.</text>
</comment>
<evidence type="ECO:0000256" key="2">
    <source>
        <dbReference type="ARBA" id="ARBA00023315"/>
    </source>
</evidence>
<dbReference type="Proteomes" id="UP001227162">
    <property type="component" value="Unassembled WGS sequence"/>
</dbReference>
<dbReference type="SUPFAM" id="SSF55729">
    <property type="entry name" value="Acyl-CoA N-acyltransferases (Nat)"/>
    <property type="match status" value="1"/>
</dbReference>
<dbReference type="CDD" id="cd04301">
    <property type="entry name" value="NAT_SF"/>
    <property type="match status" value="1"/>
</dbReference>
<dbReference type="EMBL" id="JANFFA010000006">
    <property type="protein sequence ID" value="MDQ2095769.1"/>
    <property type="molecule type" value="Genomic_DNA"/>
</dbReference>
<dbReference type="RefSeq" id="WP_317627393.1">
    <property type="nucleotide sequence ID" value="NZ_JANFFA010000006.1"/>
</dbReference>
<organism evidence="4 5">
    <name type="scientific">Rhodalgimonas zhirmunskyi</name>
    <dbReference type="NCBI Taxonomy" id="2964767"/>
    <lineage>
        <taxon>Bacteria</taxon>
        <taxon>Pseudomonadati</taxon>
        <taxon>Pseudomonadota</taxon>
        <taxon>Alphaproteobacteria</taxon>
        <taxon>Rhodobacterales</taxon>
        <taxon>Roseobacteraceae</taxon>
        <taxon>Rhodalgimonas</taxon>
    </lineage>
</organism>
<dbReference type="Gene3D" id="3.40.630.30">
    <property type="match status" value="1"/>
</dbReference>
<proteinExistence type="predicted"/>
<dbReference type="InterPro" id="IPR050832">
    <property type="entry name" value="Bact_Acetyltransf"/>
</dbReference>
<name>A0AAJ1X7J9_9RHOB</name>
<keyword evidence="2" id="KW-0012">Acyltransferase</keyword>
<evidence type="ECO:0000313" key="4">
    <source>
        <dbReference type="EMBL" id="MDQ2095769.1"/>
    </source>
</evidence>
<dbReference type="PROSITE" id="PS51186">
    <property type="entry name" value="GNAT"/>
    <property type="match status" value="1"/>
</dbReference>
<keyword evidence="1" id="KW-0808">Transferase</keyword>
<reference evidence="4" key="2">
    <citation type="submission" date="2023-04" db="EMBL/GenBank/DDBJ databases">
        <title>'Rhodoalgimonas zhirmunskyi' gen. nov., isolated from a red alga.</title>
        <authorList>
            <person name="Nedashkovskaya O.I."/>
            <person name="Otstavnykh N.Y."/>
            <person name="Bystritskaya E.P."/>
            <person name="Balabanova L.A."/>
            <person name="Isaeva M.P."/>
        </authorList>
    </citation>
    <scope>NUCLEOTIDE SEQUENCE</scope>
    <source>
        <strain evidence="4">10Alg 79</strain>
    </source>
</reference>
<sequence length="158" mass="17293">MTTLAPQRLTADAPALPGVLSLLHRAFAYLDGRIDPPSSLTRMTHENLSEEANRHQVWAILEGDAPIACMILTPKPATLYLGKLATDPRQRGRGLARVMINQAETIARALALPSITLQTRIELLENHATFRALGFVATGETTHPGYTRPTSLTFTKQL</sequence>
<dbReference type="GO" id="GO:0016747">
    <property type="term" value="F:acyltransferase activity, transferring groups other than amino-acyl groups"/>
    <property type="evidence" value="ECO:0007669"/>
    <property type="project" value="InterPro"/>
</dbReference>
<dbReference type="Pfam" id="PF00583">
    <property type="entry name" value="Acetyltransf_1"/>
    <property type="match status" value="1"/>
</dbReference>
<gene>
    <name evidence="4" type="ORF">NOI20_16745</name>
</gene>
<feature type="domain" description="N-acetyltransferase" evidence="3">
    <location>
        <begin position="1"/>
        <end position="158"/>
    </location>
</feature>
<evidence type="ECO:0000259" key="3">
    <source>
        <dbReference type="PROSITE" id="PS51186"/>
    </source>
</evidence>